<gene>
    <name evidence="2" type="ORF">D6S17_22405</name>
</gene>
<keyword evidence="1" id="KW-0812">Transmembrane</keyword>
<keyword evidence="1" id="KW-1133">Transmembrane helix</keyword>
<name>A0A5X0ZF93_SALEB</name>
<keyword evidence="1" id="KW-0472">Membrane</keyword>
<comment type="caution">
    <text evidence="2">The sequence shown here is derived from an EMBL/GenBank/DDBJ whole genome shotgun (WGS) entry which is preliminary data.</text>
</comment>
<sequence length="60" mass="6792">MTNFIADITSLFSEGNGAILIILFLGVAYTCFMVSLVIFIVIKWGAVGFRFFRNRNKKLN</sequence>
<accession>A0A5X0ZF93</accession>
<proteinExistence type="predicted"/>
<evidence type="ECO:0000256" key="1">
    <source>
        <dbReference type="SAM" id="Phobius"/>
    </source>
</evidence>
<evidence type="ECO:0000313" key="2">
    <source>
        <dbReference type="EMBL" id="EBY8644266.1"/>
    </source>
</evidence>
<reference evidence="2" key="1">
    <citation type="submission" date="2018-09" db="EMBL/GenBank/DDBJ databases">
        <authorList>
            <person name="Ashton P.M."/>
            <person name="Dallman T."/>
            <person name="Nair S."/>
            <person name="De Pinna E."/>
            <person name="Peters T."/>
            <person name="Grant K."/>
        </authorList>
    </citation>
    <scope>NUCLEOTIDE SEQUENCE</scope>
    <source>
        <strain evidence="2">140692</strain>
    </source>
</reference>
<protein>
    <submittedName>
        <fullName evidence="2">Uncharacterized protein</fullName>
    </submittedName>
</protein>
<organism evidence="2">
    <name type="scientific">Salmonella enterica subsp. enterica serovar Java</name>
    <dbReference type="NCBI Taxonomy" id="224729"/>
    <lineage>
        <taxon>Bacteria</taxon>
        <taxon>Pseudomonadati</taxon>
        <taxon>Pseudomonadota</taxon>
        <taxon>Gammaproteobacteria</taxon>
        <taxon>Enterobacterales</taxon>
        <taxon>Enterobacteriaceae</taxon>
        <taxon>Salmonella</taxon>
    </lineage>
</organism>
<dbReference type="EMBL" id="AAHPHN010000050">
    <property type="protein sequence ID" value="EBY8644266.1"/>
    <property type="molecule type" value="Genomic_DNA"/>
</dbReference>
<dbReference type="AlphaFoldDB" id="A0A5X0ZF93"/>
<feature type="transmembrane region" description="Helical" evidence="1">
    <location>
        <begin position="19"/>
        <end position="52"/>
    </location>
</feature>